<feature type="compositionally biased region" description="Basic residues" evidence="1">
    <location>
        <begin position="391"/>
        <end position="401"/>
    </location>
</feature>
<comment type="caution">
    <text evidence="2">The sequence shown here is derived from an EMBL/GenBank/DDBJ whole genome shotgun (WGS) entry which is preliminary data.</text>
</comment>
<protein>
    <submittedName>
        <fullName evidence="2">Uncharacterized protein</fullName>
    </submittedName>
</protein>
<evidence type="ECO:0000256" key="1">
    <source>
        <dbReference type="SAM" id="MobiDB-lite"/>
    </source>
</evidence>
<feature type="compositionally biased region" description="Polar residues" evidence="1">
    <location>
        <begin position="294"/>
        <end position="315"/>
    </location>
</feature>
<proteinExistence type="predicted"/>
<feature type="compositionally biased region" description="Basic and acidic residues" evidence="1">
    <location>
        <begin position="195"/>
        <end position="212"/>
    </location>
</feature>
<feature type="region of interest" description="Disordered" evidence="1">
    <location>
        <begin position="1"/>
        <end position="20"/>
    </location>
</feature>
<gene>
    <name evidence="2" type="ORF">D9615_002096</name>
</gene>
<dbReference type="OrthoDB" id="3218262at2759"/>
<evidence type="ECO:0000313" key="3">
    <source>
        <dbReference type="Proteomes" id="UP000565441"/>
    </source>
</evidence>
<evidence type="ECO:0000313" key="2">
    <source>
        <dbReference type="EMBL" id="KAF5387167.1"/>
    </source>
</evidence>
<dbReference type="AlphaFoldDB" id="A0A8H5HPN5"/>
<feature type="region of interest" description="Disordered" evidence="1">
    <location>
        <begin position="193"/>
        <end position="212"/>
    </location>
</feature>
<feature type="compositionally biased region" description="Low complexity" evidence="1">
    <location>
        <begin position="563"/>
        <end position="577"/>
    </location>
</feature>
<feature type="compositionally biased region" description="Pro residues" evidence="1">
    <location>
        <begin position="485"/>
        <end position="503"/>
    </location>
</feature>
<dbReference type="Proteomes" id="UP000565441">
    <property type="component" value="Unassembled WGS sequence"/>
</dbReference>
<sequence>MSSKYSSKSRPKSRTKTLYTPVFYATSQSSGSGSTPRTGIPGAYLDSLSRKHVALSQLVEEVPSSRCGSPNGGEDSAAHSASKARVDALQRRVQEAYKYANGDPADGKWGMVVQLLRLPTARRTRWLGSTTEGEPAESSIGWINARSEKEWEEWEGKFKQELLLKQKVQSWKQKVDEHLSVEFAPIVSISQDLAEADRPTEKKQSTKLEAAKVQRATTLQSVSSRESRNPSALGFPVVKRPSLTVIGKAKPPGKSRSNDAIAGPSKQITRNSEPLVGASSPLAEPPRRSIYDISETSFLPPSFPSQLNTSTPNAKTQRRRKPEPIAPAPPSSPLTTPPSVHFYGHQRTNPDISSSLPELPSTPTRNLKPTLTSPQIRPREKRPRSVTPQRQHAHALKKARTRLAAALPTSDGPVPPSTPTRTPAVQPPITPDINITPQHKQQLPKLTELLASSSKSKKAKPSPRSKTLKHYTRHRTSTSVSALELPPPLPAKLPDPDPQPAPAPEQDQEQEQEKEVEPENEADTETHDVVRPSIFGGGPDPDPYQLSYDMGLDPGMGLDLDYDMSSPAKSLSSLAAESDSDDNDDAMGVGMDLDLDVDMEGFDPPFTSTQAGGAGVGAGGEAKGGSGLGGWMGYNSQFDVDGKVDLVSKFIEKDIDFGGWLRDPSVDAEGVGSQ</sequence>
<feature type="region of interest" description="Disordered" evidence="1">
    <location>
        <begin position="244"/>
        <end position="620"/>
    </location>
</feature>
<feature type="compositionally biased region" description="Basic residues" evidence="1">
    <location>
        <begin position="455"/>
        <end position="476"/>
    </location>
</feature>
<accession>A0A8H5HPN5</accession>
<name>A0A8H5HPN5_9AGAR</name>
<feature type="region of interest" description="Disordered" evidence="1">
    <location>
        <begin position="60"/>
        <end position="85"/>
    </location>
</feature>
<organism evidence="2 3">
    <name type="scientific">Tricholomella constricta</name>
    <dbReference type="NCBI Taxonomy" id="117010"/>
    <lineage>
        <taxon>Eukaryota</taxon>
        <taxon>Fungi</taxon>
        <taxon>Dikarya</taxon>
        <taxon>Basidiomycota</taxon>
        <taxon>Agaricomycotina</taxon>
        <taxon>Agaricomycetes</taxon>
        <taxon>Agaricomycetidae</taxon>
        <taxon>Agaricales</taxon>
        <taxon>Tricholomatineae</taxon>
        <taxon>Lyophyllaceae</taxon>
        <taxon>Tricholomella</taxon>
    </lineage>
</organism>
<feature type="compositionally biased region" description="Pro residues" evidence="1">
    <location>
        <begin position="324"/>
        <end position="336"/>
    </location>
</feature>
<keyword evidence="3" id="KW-1185">Reference proteome</keyword>
<feature type="compositionally biased region" description="Low complexity" evidence="1">
    <location>
        <begin position="353"/>
        <end position="364"/>
    </location>
</feature>
<feature type="compositionally biased region" description="Polar residues" evidence="1">
    <location>
        <begin position="365"/>
        <end position="375"/>
    </location>
</feature>
<dbReference type="EMBL" id="JAACJP010000002">
    <property type="protein sequence ID" value="KAF5387167.1"/>
    <property type="molecule type" value="Genomic_DNA"/>
</dbReference>
<reference evidence="2 3" key="1">
    <citation type="journal article" date="2020" name="ISME J.">
        <title>Uncovering the hidden diversity of litter-decomposition mechanisms in mushroom-forming fungi.</title>
        <authorList>
            <person name="Floudas D."/>
            <person name="Bentzer J."/>
            <person name="Ahren D."/>
            <person name="Johansson T."/>
            <person name="Persson P."/>
            <person name="Tunlid A."/>
        </authorList>
    </citation>
    <scope>NUCLEOTIDE SEQUENCE [LARGE SCALE GENOMIC DNA]</scope>
    <source>
        <strain evidence="2 3">CBS 661.87</strain>
    </source>
</reference>